<dbReference type="RefSeq" id="WP_179481533.1">
    <property type="nucleotide sequence ID" value="NZ_JACCFW010000001.1"/>
</dbReference>
<evidence type="ECO:0000313" key="2">
    <source>
        <dbReference type="Proteomes" id="UP000571817"/>
    </source>
</evidence>
<protein>
    <recommendedName>
        <fullName evidence="3">DUF4192 domain-containing protein</fullName>
    </recommendedName>
</protein>
<keyword evidence="2" id="KW-1185">Reference proteome</keyword>
<name>A0A853DC27_9MICO</name>
<sequence>MRSTLHGLGELIAYLPYELGFRPTDSLVVVGLADQRIRVVARLDLREEDDLLPGTGRIGQVFARAGVRSALCCAFVDTPPVPQDAPTRLLDVACDVLRAYDVDAAHLLVTRDGGWWAHRCGCGGCPRRPAALPDPDRVDAVFESVLDGIAPHASRADLRASLNQCRTEVAQAVGAAPVVDRPMRPAALTAAMWEILHGSAPIHEMPVPMLASLSRAIADPAVRDEVFGWVAPGLPGPTPSTPALSPYVAGALDPRAVRARLVQWLHCLPEWMRPPVLTFIAGSAWSSGSGALAAVAVEQALRIDPGYRLARLLGRAVELGARPRRCA</sequence>
<comment type="caution">
    <text evidence="1">The sequence shown here is derived from an EMBL/GenBank/DDBJ whole genome shotgun (WGS) entry which is preliminary data.</text>
</comment>
<dbReference type="Proteomes" id="UP000571817">
    <property type="component" value="Unassembled WGS sequence"/>
</dbReference>
<reference evidence="1 2" key="1">
    <citation type="submission" date="2020-07" db="EMBL/GenBank/DDBJ databases">
        <title>Sequencing the genomes of 1000 actinobacteria strains.</title>
        <authorList>
            <person name="Klenk H.-P."/>
        </authorList>
    </citation>
    <scope>NUCLEOTIDE SEQUENCE [LARGE SCALE GENOMIC DNA]</scope>
    <source>
        <strain evidence="1 2">DSM 29531</strain>
    </source>
</reference>
<evidence type="ECO:0008006" key="3">
    <source>
        <dbReference type="Google" id="ProtNLM"/>
    </source>
</evidence>
<proteinExistence type="predicted"/>
<gene>
    <name evidence="1" type="ORF">HNR15_002089</name>
</gene>
<evidence type="ECO:0000313" key="1">
    <source>
        <dbReference type="EMBL" id="NYJ75126.1"/>
    </source>
</evidence>
<accession>A0A853DC27</accession>
<dbReference type="Pfam" id="PF13830">
    <property type="entry name" value="DUF4192"/>
    <property type="match status" value="1"/>
</dbReference>
<dbReference type="InterPro" id="IPR025447">
    <property type="entry name" value="DUF4192"/>
</dbReference>
<dbReference type="AlphaFoldDB" id="A0A853DC27"/>
<organism evidence="1 2">
    <name type="scientific">Allobranchiibius huperziae</name>
    <dbReference type="NCBI Taxonomy" id="1874116"/>
    <lineage>
        <taxon>Bacteria</taxon>
        <taxon>Bacillati</taxon>
        <taxon>Actinomycetota</taxon>
        <taxon>Actinomycetes</taxon>
        <taxon>Micrococcales</taxon>
        <taxon>Dermacoccaceae</taxon>
        <taxon>Allobranchiibius</taxon>
    </lineage>
</organism>
<dbReference type="EMBL" id="JACCFW010000001">
    <property type="protein sequence ID" value="NYJ75126.1"/>
    <property type="molecule type" value="Genomic_DNA"/>
</dbReference>